<dbReference type="Pfam" id="PF14070">
    <property type="entry name" value="YjfB_motility"/>
    <property type="match status" value="1"/>
</dbReference>
<dbReference type="Proteomes" id="UP000192923">
    <property type="component" value="Unassembled WGS sequence"/>
</dbReference>
<name>A0A1Y6CU63_9GAMM</name>
<evidence type="ECO:0000313" key="1">
    <source>
        <dbReference type="EMBL" id="SMF93730.1"/>
    </source>
</evidence>
<dbReference type="InterPro" id="IPR025906">
    <property type="entry name" value="YjfB_motility"/>
</dbReference>
<sequence>MDISGLSDSGLMGLAQAMNDSKLQEKIGASVMKMAHDQAKQEGQDALQLIASATPSGSLGHHLDVWA</sequence>
<dbReference type="OrthoDB" id="6121314at2"/>
<protein>
    <submittedName>
        <fullName evidence="1">Motility protein</fullName>
    </submittedName>
</protein>
<evidence type="ECO:0000313" key="2">
    <source>
        <dbReference type="Proteomes" id="UP000192923"/>
    </source>
</evidence>
<reference evidence="1 2" key="1">
    <citation type="submission" date="2016-12" db="EMBL/GenBank/DDBJ databases">
        <authorList>
            <person name="Song W.-J."/>
            <person name="Kurnit D.M."/>
        </authorList>
    </citation>
    <scope>NUCLEOTIDE SEQUENCE [LARGE SCALE GENOMIC DNA]</scope>
    <source>
        <strain evidence="1 2">175</strain>
    </source>
</reference>
<proteinExistence type="predicted"/>
<gene>
    <name evidence="1" type="ORF">SAMN02949497_1019</name>
</gene>
<dbReference type="EMBL" id="FXAM01000001">
    <property type="protein sequence ID" value="SMF93730.1"/>
    <property type="molecule type" value="Genomic_DNA"/>
</dbReference>
<keyword evidence="2" id="KW-1185">Reference proteome</keyword>
<organism evidence="1 2">
    <name type="scientific">Methylomagnum ishizawai</name>
    <dbReference type="NCBI Taxonomy" id="1760988"/>
    <lineage>
        <taxon>Bacteria</taxon>
        <taxon>Pseudomonadati</taxon>
        <taxon>Pseudomonadota</taxon>
        <taxon>Gammaproteobacteria</taxon>
        <taxon>Methylococcales</taxon>
        <taxon>Methylococcaceae</taxon>
        <taxon>Methylomagnum</taxon>
    </lineage>
</organism>
<dbReference type="AlphaFoldDB" id="A0A1Y6CU63"/>
<dbReference type="RefSeq" id="WP_085210531.1">
    <property type="nucleotide sequence ID" value="NZ_FXAM01000001.1"/>
</dbReference>
<accession>A0A1Y6CU63</accession>